<proteinExistence type="predicted"/>
<keyword evidence="2" id="KW-1185">Reference proteome</keyword>
<accession>A0A9Q3PKI2</accession>
<evidence type="ECO:0000313" key="2">
    <source>
        <dbReference type="Proteomes" id="UP000765509"/>
    </source>
</evidence>
<gene>
    <name evidence="1" type="ORF">O181_103436</name>
</gene>
<comment type="caution">
    <text evidence="1">The sequence shown here is derived from an EMBL/GenBank/DDBJ whole genome shotgun (WGS) entry which is preliminary data.</text>
</comment>
<dbReference type="AlphaFoldDB" id="A0A9Q3PKI2"/>
<dbReference type="Proteomes" id="UP000765509">
    <property type="component" value="Unassembled WGS sequence"/>
</dbReference>
<organism evidence="1 2">
    <name type="scientific">Austropuccinia psidii MF-1</name>
    <dbReference type="NCBI Taxonomy" id="1389203"/>
    <lineage>
        <taxon>Eukaryota</taxon>
        <taxon>Fungi</taxon>
        <taxon>Dikarya</taxon>
        <taxon>Basidiomycota</taxon>
        <taxon>Pucciniomycotina</taxon>
        <taxon>Pucciniomycetes</taxon>
        <taxon>Pucciniales</taxon>
        <taxon>Sphaerophragmiaceae</taxon>
        <taxon>Austropuccinia</taxon>
    </lineage>
</organism>
<sequence>MSKIQDWLRVVRTTKRTRRGSVADWPVTWPGKISDYTYGVRRFPELGSEPMVARVTVQKKTGARIRIILGQWLAALTTLAGDKTRHWAGCRAHDTIASLWARE</sequence>
<evidence type="ECO:0000313" key="1">
    <source>
        <dbReference type="EMBL" id="MBW0563721.1"/>
    </source>
</evidence>
<dbReference type="EMBL" id="AVOT02074641">
    <property type="protein sequence ID" value="MBW0563721.1"/>
    <property type="molecule type" value="Genomic_DNA"/>
</dbReference>
<name>A0A9Q3PKI2_9BASI</name>
<protein>
    <submittedName>
        <fullName evidence="1">Uncharacterized protein</fullName>
    </submittedName>
</protein>
<reference evidence="1" key="1">
    <citation type="submission" date="2021-03" db="EMBL/GenBank/DDBJ databases">
        <title>Draft genome sequence of rust myrtle Austropuccinia psidii MF-1, a brazilian biotype.</title>
        <authorList>
            <person name="Quecine M.C."/>
            <person name="Pachon D.M.R."/>
            <person name="Bonatelli M.L."/>
            <person name="Correr F.H."/>
            <person name="Franceschini L.M."/>
            <person name="Leite T.F."/>
            <person name="Margarido G.R.A."/>
            <person name="Almeida C.A."/>
            <person name="Ferrarezi J.A."/>
            <person name="Labate C.A."/>
        </authorList>
    </citation>
    <scope>NUCLEOTIDE SEQUENCE</scope>
    <source>
        <strain evidence="1">MF-1</strain>
    </source>
</reference>